<dbReference type="InterPro" id="IPR036388">
    <property type="entry name" value="WH-like_DNA-bd_sf"/>
</dbReference>
<dbReference type="AlphaFoldDB" id="E4N2E1"/>
<dbReference type="InterPro" id="IPR050176">
    <property type="entry name" value="LTTR"/>
</dbReference>
<dbReference type="InterPro" id="IPR005119">
    <property type="entry name" value="LysR_subst-bd"/>
</dbReference>
<dbReference type="PANTHER" id="PTHR30579">
    <property type="entry name" value="TRANSCRIPTIONAL REGULATOR"/>
    <property type="match status" value="1"/>
</dbReference>
<evidence type="ECO:0000256" key="3">
    <source>
        <dbReference type="ARBA" id="ARBA00023125"/>
    </source>
</evidence>
<dbReference type="Pfam" id="PF03466">
    <property type="entry name" value="LysR_substrate"/>
    <property type="match status" value="1"/>
</dbReference>
<protein>
    <submittedName>
        <fullName evidence="6">Putative LysR family transcriptional regulator</fullName>
    </submittedName>
</protein>
<accession>E4N2E1</accession>
<organism evidence="6 7">
    <name type="scientific">Kitasatospora setae (strain ATCC 33774 / DSM 43861 / JCM 3304 / KCC A-0304 / NBRC 14216 / KM-6054)</name>
    <name type="common">Streptomyces setae</name>
    <dbReference type="NCBI Taxonomy" id="452652"/>
    <lineage>
        <taxon>Bacteria</taxon>
        <taxon>Bacillati</taxon>
        <taxon>Actinomycetota</taxon>
        <taxon>Actinomycetes</taxon>
        <taxon>Kitasatosporales</taxon>
        <taxon>Streptomycetaceae</taxon>
        <taxon>Kitasatospora</taxon>
    </lineage>
</organism>
<dbReference type="SUPFAM" id="SSF53850">
    <property type="entry name" value="Periplasmic binding protein-like II"/>
    <property type="match status" value="1"/>
</dbReference>
<dbReference type="Gene3D" id="3.40.190.10">
    <property type="entry name" value="Periplasmic binding protein-like II"/>
    <property type="match status" value="2"/>
</dbReference>
<dbReference type="PRINTS" id="PR00039">
    <property type="entry name" value="HTHLYSR"/>
</dbReference>
<evidence type="ECO:0000256" key="1">
    <source>
        <dbReference type="ARBA" id="ARBA00009437"/>
    </source>
</evidence>
<dbReference type="STRING" id="452652.KSE_65660"/>
<comment type="similarity">
    <text evidence="1">Belongs to the LysR transcriptional regulatory family.</text>
</comment>
<dbReference type="Gene3D" id="1.10.10.10">
    <property type="entry name" value="Winged helix-like DNA-binding domain superfamily/Winged helix DNA-binding domain"/>
    <property type="match status" value="1"/>
</dbReference>
<dbReference type="InterPro" id="IPR000847">
    <property type="entry name" value="LysR_HTH_N"/>
</dbReference>
<dbReference type="SUPFAM" id="SSF46785">
    <property type="entry name" value="Winged helix' DNA-binding domain"/>
    <property type="match status" value="1"/>
</dbReference>
<gene>
    <name evidence="6" type="ordered locus">KSE_65660</name>
</gene>
<dbReference type="KEGG" id="ksk:KSE_65660"/>
<dbReference type="PANTHER" id="PTHR30579:SF7">
    <property type="entry name" value="HTH-TYPE TRANSCRIPTIONAL REGULATOR LRHA-RELATED"/>
    <property type="match status" value="1"/>
</dbReference>
<dbReference type="InterPro" id="IPR036390">
    <property type="entry name" value="WH_DNA-bd_sf"/>
</dbReference>
<evidence type="ECO:0000259" key="5">
    <source>
        <dbReference type="PROSITE" id="PS50931"/>
    </source>
</evidence>
<evidence type="ECO:0000313" key="6">
    <source>
        <dbReference type="EMBL" id="BAJ32325.1"/>
    </source>
</evidence>
<reference evidence="6 7" key="1">
    <citation type="journal article" date="2010" name="DNA Res.">
        <title>Genome sequence of Kitasatospora setae NBRC 14216T: an evolutionary snapshot of the family Streptomycetaceae.</title>
        <authorList>
            <person name="Ichikawa N."/>
            <person name="Oguchi A."/>
            <person name="Ikeda H."/>
            <person name="Ishikawa J."/>
            <person name="Kitani S."/>
            <person name="Watanabe Y."/>
            <person name="Nakamura S."/>
            <person name="Katano Y."/>
            <person name="Kishi E."/>
            <person name="Sasagawa M."/>
            <person name="Ankai A."/>
            <person name="Fukui S."/>
            <person name="Hashimoto Y."/>
            <person name="Kamata S."/>
            <person name="Otoguro M."/>
            <person name="Tanikawa S."/>
            <person name="Nihira T."/>
            <person name="Horinouchi S."/>
            <person name="Ohnishi Y."/>
            <person name="Hayakawa M."/>
            <person name="Kuzuyama T."/>
            <person name="Arisawa A."/>
            <person name="Nomoto F."/>
            <person name="Miura H."/>
            <person name="Takahashi Y."/>
            <person name="Fujita N."/>
        </authorList>
    </citation>
    <scope>NUCLEOTIDE SEQUENCE [LARGE SCALE GENOMIC DNA]</scope>
    <source>
        <strain evidence="7">ATCC 33774 / DSM 43861 / JCM 3304 / KCC A-0304 / NBRC 14216 / KM-6054</strain>
    </source>
</reference>
<proteinExistence type="inferred from homology"/>
<keyword evidence="4" id="KW-0804">Transcription</keyword>
<dbReference type="GO" id="GO:0003700">
    <property type="term" value="F:DNA-binding transcription factor activity"/>
    <property type="evidence" value="ECO:0007669"/>
    <property type="project" value="InterPro"/>
</dbReference>
<dbReference type="EMBL" id="AP010968">
    <property type="protein sequence ID" value="BAJ32325.1"/>
    <property type="molecule type" value="Genomic_DNA"/>
</dbReference>
<dbReference type="HOGENOM" id="CLU_039613_1_0_11"/>
<dbReference type="RefSeq" id="WP_014139621.1">
    <property type="nucleotide sequence ID" value="NC_016109.1"/>
</dbReference>
<keyword evidence="3" id="KW-0238">DNA-binding</keyword>
<name>E4N2E1_KITSK</name>
<dbReference type="GO" id="GO:0003677">
    <property type="term" value="F:DNA binding"/>
    <property type="evidence" value="ECO:0007669"/>
    <property type="project" value="UniProtKB-KW"/>
</dbReference>
<feature type="domain" description="HTH lysR-type" evidence="5">
    <location>
        <begin position="5"/>
        <end position="62"/>
    </location>
</feature>
<evidence type="ECO:0000256" key="4">
    <source>
        <dbReference type="ARBA" id="ARBA00023163"/>
    </source>
</evidence>
<keyword evidence="2" id="KW-0805">Transcription regulation</keyword>
<dbReference type="FunFam" id="1.10.10.10:FF:000001">
    <property type="entry name" value="LysR family transcriptional regulator"/>
    <property type="match status" value="1"/>
</dbReference>
<dbReference type="Proteomes" id="UP000007076">
    <property type="component" value="Chromosome"/>
</dbReference>
<dbReference type="PROSITE" id="PS50931">
    <property type="entry name" value="HTH_LYSR"/>
    <property type="match status" value="1"/>
</dbReference>
<dbReference type="Pfam" id="PF00126">
    <property type="entry name" value="HTH_1"/>
    <property type="match status" value="1"/>
</dbReference>
<dbReference type="eggNOG" id="COG0583">
    <property type="taxonomic scope" value="Bacteria"/>
</dbReference>
<keyword evidence="7" id="KW-1185">Reference proteome</keyword>
<evidence type="ECO:0000256" key="2">
    <source>
        <dbReference type="ARBA" id="ARBA00023015"/>
    </source>
</evidence>
<evidence type="ECO:0000313" key="7">
    <source>
        <dbReference type="Proteomes" id="UP000007076"/>
    </source>
</evidence>
<dbReference type="PATRIC" id="fig|452652.3.peg.6592"/>
<sequence length="285" mass="29690">MTRTLDIGALRSLAAIGDHGGFHRAAAALGISQSAVSQHVRRLERTLGHALVERSGRGIRFTATGELALAEARRVLAAHDEALVRLGVTEPAEAGYLIGSTEHVAEGVLPAITRTVTSQLPGRTVRFRLDRGGRLHEALDEGALDAAVFIGDSGGRSGEVAGGVPLSWFAAPDWDTPDPAMPVPLVAIDGPCVLRDRALTALRAGGRRVTVIAEAAQLAGVIGAVRGGLGVALLADHGPPPPGLVRLRDLPAVPPEPLYLRYRVGAPEQLTGALRSALDNLAPRL</sequence>